<feature type="non-terminal residue" evidence="1">
    <location>
        <position position="72"/>
    </location>
</feature>
<keyword evidence="2" id="KW-1185">Reference proteome</keyword>
<feature type="non-terminal residue" evidence="1">
    <location>
        <position position="1"/>
    </location>
</feature>
<reference evidence="1" key="1">
    <citation type="submission" date="2023-10" db="EMBL/GenBank/DDBJ databases">
        <title>Genome assembly of Pristionchus species.</title>
        <authorList>
            <person name="Yoshida K."/>
            <person name="Sommer R.J."/>
        </authorList>
    </citation>
    <scope>NUCLEOTIDE SEQUENCE</scope>
    <source>
        <strain evidence="1">RS0144</strain>
    </source>
</reference>
<proteinExistence type="predicted"/>
<name>A0AAV5T946_9BILA</name>
<gene>
    <name evidence="1" type="ORF">PENTCL1PPCAC_13805</name>
</gene>
<sequence length="72" mass="8089">FFSLLAPSHAQNIVQLSRFVQEQSEHNHLAHLSETNQFFSLEDFLDVVDADEGDSLSTNCAEDLRALISARL</sequence>
<protein>
    <submittedName>
        <fullName evidence="1">Uncharacterized protein</fullName>
    </submittedName>
</protein>
<comment type="caution">
    <text evidence="1">The sequence shown here is derived from an EMBL/GenBank/DDBJ whole genome shotgun (WGS) entry which is preliminary data.</text>
</comment>
<evidence type="ECO:0000313" key="2">
    <source>
        <dbReference type="Proteomes" id="UP001432027"/>
    </source>
</evidence>
<dbReference type="Proteomes" id="UP001432027">
    <property type="component" value="Unassembled WGS sequence"/>
</dbReference>
<dbReference type="EMBL" id="BTSX01000004">
    <property type="protein sequence ID" value="GMS91630.1"/>
    <property type="molecule type" value="Genomic_DNA"/>
</dbReference>
<evidence type="ECO:0000313" key="1">
    <source>
        <dbReference type="EMBL" id="GMS91630.1"/>
    </source>
</evidence>
<organism evidence="1 2">
    <name type="scientific">Pristionchus entomophagus</name>
    <dbReference type="NCBI Taxonomy" id="358040"/>
    <lineage>
        <taxon>Eukaryota</taxon>
        <taxon>Metazoa</taxon>
        <taxon>Ecdysozoa</taxon>
        <taxon>Nematoda</taxon>
        <taxon>Chromadorea</taxon>
        <taxon>Rhabditida</taxon>
        <taxon>Rhabditina</taxon>
        <taxon>Diplogasteromorpha</taxon>
        <taxon>Diplogasteroidea</taxon>
        <taxon>Neodiplogasteridae</taxon>
        <taxon>Pristionchus</taxon>
    </lineage>
</organism>
<dbReference type="AlphaFoldDB" id="A0AAV5T946"/>
<accession>A0AAV5T946</accession>